<gene>
    <name evidence="2" type="ORF">ASIM_LOCUS20774</name>
</gene>
<evidence type="ECO:0000313" key="2">
    <source>
        <dbReference type="EMBL" id="VDK79514.1"/>
    </source>
</evidence>
<dbReference type="EMBL" id="UYRR01040622">
    <property type="protein sequence ID" value="VDK79514.1"/>
    <property type="molecule type" value="Genomic_DNA"/>
</dbReference>
<evidence type="ECO:0000256" key="1">
    <source>
        <dbReference type="SAM" id="Phobius"/>
    </source>
</evidence>
<dbReference type="PANTHER" id="PTHR11937">
    <property type="entry name" value="ACTIN"/>
    <property type="match status" value="1"/>
</dbReference>
<name>A0A3P6UMZ5_ANISI</name>
<protein>
    <submittedName>
        <fullName evidence="2">Uncharacterized protein</fullName>
    </submittedName>
</protein>
<dbReference type="SUPFAM" id="SSF53067">
    <property type="entry name" value="Actin-like ATPase domain"/>
    <property type="match status" value="1"/>
</dbReference>
<feature type="transmembrane region" description="Helical" evidence="1">
    <location>
        <begin position="94"/>
        <end position="115"/>
    </location>
</feature>
<keyword evidence="1" id="KW-1133">Transmembrane helix</keyword>
<reference evidence="2 3" key="1">
    <citation type="submission" date="2018-11" db="EMBL/GenBank/DDBJ databases">
        <authorList>
            <consortium name="Pathogen Informatics"/>
        </authorList>
    </citation>
    <scope>NUCLEOTIDE SEQUENCE [LARGE SCALE GENOMIC DNA]</scope>
</reference>
<dbReference type="Proteomes" id="UP000267096">
    <property type="component" value="Unassembled WGS sequence"/>
</dbReference>
<dbReference type="AlphaFoldDB" id="A0A3P6UMZ5"/>
<keyword evidence="1" id="KW-0472">Membrane</keyword>
<feature type="transmembrane region" description="Helical" evidence="1">
    <location>
        <begin position="121"/>
        <end position="142"/>
    </location>
</feature>
<dbReference type="Gene3D" id="3.30.420.40">
    <property type="match status" value="1"/>
</dbReference>
<accession>A0A3P6UMZ5</accession>
<dbReference type="InterPro" id="IPR043129">
    <property type="entry name" value="ATPase_NBD"/>
</dbReference>
<keyword evidence="1" id="KW-0812">Transmembrane</keyword>
<proteinExistence type="predicted"/>
<dbReference type="Pfam" id="PF00022">
    <property type="entry name" value="Actin"/>
    <property type="match status" value="1"/>
</dbReference>
<dbReference type="OrthoDB" id="6220758at2759"/>
<dbReference type="InterPro" id="IPR004000">
    <property type="entry name" value="Actin"/>
</dbReference>
<sequence length="148" mass="16597">MIACADTISTEYRSERCCVVVDSGYSFTHIVPYCEGVAVRNAIMRIDIGGKVLTNLLKEWLSYRQLNVLEETYVINECKEDACFVAENFSRAIALARFGLISFLSVLISGMYYHFSSGMSYHLISVVSYHLISSLSASYLITLSVPHQ</sequence>
<evidence type="ECO:0000313" key="3">
    <source>
        <dbReference type="Proteomes" id="UP000267096"/>
    </source>
</evidence>
<keyword evidence="3" id="KW-1185">Reference proteome</keyword>
<organism evidence="2 3">
    <name type="scientific">Anisakis simplex</name>
    <name type="common">Herring worm</name>
    <dbReference type="NCBI Taxonomy" id="6269"/>
    <lineage>
        <taxon>Eukaryota</taxon>
        <taxon>Metazoa</taxon>
        <taxon>Ecdysozoa</taxon>
        <taxon>Nematoda</taxon>
        <taxon>Chromadorea</taxon>
        <taxon>Rhabditida</taxon>
        <taxon>Spirurina</taxon>
        <taxon>Ascaridomorpha</taxon>
        <taxon>Ascaridoidea</taxon>
        <taxon>Anisakidae</taxon>
        <taxon>Anisakis</taxon>
        <taxon>Anisakis simplex complex</taxon>
    </lineage>
</organism>
<dbReference type="Gene3D" id="3.90.640.10">
    <property type="entry name" value="Actin, Chain A, domain 4"/>
    <property type="match status" value="1"/>
</dbReference>